<comment type="caution">
    <text evidence="2">The sequence shown here is derived from an EMBL/GenBank/DDBJ whole genome shotgun (WGS) entry which is preliminary data.</text>
</comment>
<evidence type="ECO:0000313" key="2">
    <source>
        <dbReference type="EMBL" id="RVD90904.1"/>
    </source>
</evidence>
<accession>A0A437AIA5</accession>
<reference evidence="2 3" key="1">
    <citation type="submission" date="2018-10" db="EMBL/GenBank/DDBJ databases">
        <title>Draft genome sequence of the microsporidian Tubulinosema ratisbonensis.</title>
        <authorList>
            <person name="Polonais V."/>
            <person name="Peyretaillade E."/>
            <person name="Niehus S."/>
            <person name="Wawrzyniak I."/>
            <person name="Franchet A."/>
            <person name="Gaspin C."/>
            <person name="Reichstadt M."/>
            <person name="Belser C."/>
            <person name="Labadie K."/>
            <person name="Delbac F."/>
            <person name="Ferrandon D."/>
        </authorList>
    </citation>
    <scope>NUCLEOTIDE SEQUENCE [LARGE SCALE GENOMIC DNA]</scope>
    <source>
        <strain evidence="2 3">Franzen</strain>
    </source>
</reference>
<dbReference type="OrthoDB" id="2193595at2759"/>
<sequence>MKNCQEEGNNKKVSLTMYGTNKEKNKSDEENSSQSKRVQKPRGRKPKDCYTLDESGNQILIPEFKSIADDINSDPFKVNYEVLKEEIIENEYFKRWFIEIFPKKRANNNAIIPYVFKERKNAETRAKDNEIPEEFKERIIFVNKRKKEIKFTEVNWTDKNRKDFLENFEIFGKNFLLLSKLIDKPIKEC</sequence>
<protein>
    <submittedName>
        <fullName evidence="2">Uncharacterized protein</fullName>
    </submittedName>
</protein>
<dbReference type="Proteomes" id="UP000282876">
    <property type="component" value="Unassembled WGS sequence"/>
</dbReference>
<feature type="compositionally biased region" description="Basic and acidic residues" evidence="1">
    <location>
        <begin position="1"/>
        <end position="10"/>
    </location>
</feature>
<keyword evidence="3" id="KW-1185">Reference proteome</keyword>
<dbReference type="AlphaFoldDB" id="A0A437AIA5"/>
<name>A0A437AIA5_9MICR</name>
<gene>
    <name evidence="2" type="ORF">TUBRATIS_26610</name>
</gene>
<evidence type="ECO:0000313" key="3">
    <source>
        <dbReference type="Proteomes" id="UP000282876"/>
    </source>
</evidence>
<dbReference type="EMBL" id="RCSS01000725">
    <property type="protein sequence ID" value="RVD90904.1"/>
    <property type="molecule type" value="Genomic_DNA"/>
</dbReference>
<organism evidence="2 3">
    <name type="scientific">Tubulinosema ratisbonensis</name>
    <dbReference type="NCBI Taxonomy" id="291195"/>
    <lineage>
        <taxon>Eukaryota</taxon>
        <taxon>Fungi</taxon>
        <taxon>Fungi incertae sedis</taxon>
        <taxon>Microsporidia</taxon>
        <taxon>Tubulinosematoidea</taxon>
        <taxon>Tubulinosematidae</taxon>
        <taxon>Tubulinosema</taxon>
    </lineage>
</organism>
<dbReference type="VEuPathDB" id="MicrosporidiaDB:TUBRATIS_26610"/>
<evidence type="ECO:0000256" key="1">
    <source>
        <dbReference type="SAM" id="MobiDB-lite"/>
    </source>
</evidence>
<feature type="region of interest" description="Disordered" evidence="1">
    <location>
        <begin position="1"/>
        <end position="51"/>
    </location>
</feature>
<feature type="non-terminal residue" evidence="2">
    <location>
        <position position="189"/>
    </location>
</feature>
<proteinExistence type="predicted"/>